<feature type="transmembrane region" description="Helical" evidence="8">
    <location>
        <begin position="57"/>
        <end position="76"/>
    </location>
</feature>
<evidence type="ECO:0000313" key="10">
    <source>
        <dbReference type="Proteomes" id="UP000266915"/>
    </source>
</evidence>
<keyword evidence="7 8" id="KW-0472">Membrane</keyword>
<dbReference type="EMBL" id="RKHL01000001">
    <property type="protein sequence ID" value="ROR80293.1"/>
    <property type="molecule type" value="Genomic_DNA"/>
</dbReference>
<evidence type="ECO:0000313" key="9">
    <source>
        <dbReference type="EMBL" id="ROR80293.1"/>
    </source>
</evidence>
<dbReference type="GO" id="GO:0005886">
    <property type="term" value="C:plasma membrane"/>
    <property type="evidence" value="ECO:0007669"/>
    <property type="project" value="UniProtKB-SubCell"/>
</dbReference>
<evidence type="ECO:0000256" key="1">
    <source>
        <dbReference type="ARBA" id="ARBA00004651"/>
    </source>
</evidence>
<evidence type="ECO:0000256" key="3">
    <source>
        <dbReference type="ARBA" id="ARBA00022475"/>
    </source>
</evidence>
<reference evidence="9 10" key="1">
    <citation type="submission" date="2018-11" db="EMBL/GenBank/DDBJ databases">
        <title>Sequencing the genomes of 1000 actinobacteria strains.</title>
        <authorList>
            <person name="Klenk H.-P."/>
        </authorList>
    </citation>
    <scope>NUCLEOTIDE SEQUENCE [LARGE SCALE GENOMIC DNA]</scope>
    <source>
        <strain evidence="9 10">DSM 14012</strain>
    </source>
</reference>
<dbReference type="GO" id="GO:0008324">
    <property type="term" value="F:monoatomic cation transmembrane transporter activity"/>
    <property type="evidence" value="ECO:0007669"/>
    <property type="project" value="InterPro"/>
</dbReference>
<dbReference type="PANTHER" id="PTHR32024">
    <property type="entry name" value="TRK SYSTEM POTASSIUM UPTAKE PROTEIN TRKG-RELATED"/>
    <property type="match status" value="1"/>
</dbReference>
<feature type="transmembrane region" description="Helical" evidence="8">
    <location>
        <begin position="88"/>
        <end position="113"/>
    </location>
</feature>
<dbReference type="AlphaFoldDB" id="A0A3N2BYJ8"/>
<dbReference type="PANTHER" id="PTHR32024:SF1">
    <property type="entry name" value="KTR SYSTEM POTASSIUM UPTAKE PROTEIN B"/>
    <property type="match status" value="1"/>
</dbReference>
<dbReference type="InterPro" id="IPR003445">
    <property type="entry name" value="Cat_transpt"/>
</dbReference>
<feature type="transmembrane region" description="Helical" evidence="8">
    <location>
        <begin position="21"/>
        <end position="45"/>
    </location>
</feature>
<feature type="transmembrane region" description="Helical" evidence="8">
    <location>
        <begin position="398"/>
        <end position="428"/>
    </location>
</feature>
<evidence type="ECO:0000256" key="2">
    <source>
        <dbReference type="ARBA" id="ARBA00022448"/>
    </source>
</evidence>
<evidence type="ECO:0000256" key="6">
    <source>
        <dbReference type="ARBA" id="ARBA00023065"/>
    </source>
</evidence>
<keyword evidence="5 8" id="KW-1133">Transmembrane helix</keyword>
<keyword evidence="10" id="KW-1185">Reference proteome</keyword>
<sequence>MARDGSRSASGRARRRGQLAAARPVQIISIAFGAATLIGTLLLMLPISKTGPGGANLIEALFTATSAICVTGHIIVDTPVFWTPFGHAVILTLIQIGGIGVMSFATLLGLLVARRLGLRTRLTAVSETHTLAIGDVRRVLRGVILIALGVEVLCAAILALRWMIGYGWAPGDAIWFGVFHAVSAFNNAGFALFSDSIMGYATDPWISLTICAAVILGGLGFGVILELRRRFRTPSRWTLNTMTVVVGTLILLVVGCGFITALEWSNPATLGALAPADRLLAGFTAGVLPRTAGFNNLDVSQMHPVTWLVTDILMFIGGGPASTAGGLKITTFAVLFFIIVTELRGGAAVNMFGKRLPRSTHREAITVALLSVGLVVGATAAIMLMTDYSLDRVLFEVISAYATVGLSTGITASLPVAAQLILVVLMFVGRIGPIALGSALALRTETRLYELPKERPIIG</sequence>
<dbReference type="RefSeq" id="WP_234994096.1">
    <property type="nucleotide sequence ID" value="NZ_FXAP01000003.1"/>
</dbReference>
<keyword evidence="2" id="KW-0813">Transport</keyword>
<gene>
    <name evidence="9" type="ORF">EDD42_0331</name>
</gene>
<dbReference type="GO" id="GO:0030001">
    <property type="term" value="P:metal ion transport"/>
    <property type="evidence" value="ECO:0007669"/>
    <property type="project" value="UniProtKB-ARBA"/>
</dbReference>
<feature type="transmembrane region" description="Helical" evidence="8">
    <location>
        <begin position="139"/>
        <end position="161"/>
    </location>
</feature>
<feature type="transmembrane region" description="Helical" evidence="8">
    <location>
        <begin position="205"/>
        <end position="225"/>
    </location>
</feature>
<proteinExistence type="predicted"/>
<feature type="transmembrane region" description="Helical" evidence="8">
    <location>
        <begin position="329"/>
        <end position="352"/>
    </location>
</feature>
<dbReference type="Pfam" id="PF02386">
    <property type="entry name" value="TrkH"/>
    <property type="match status" value="1"/>
</dbReference>
<evidence type="ECO:0000256" key="8">
    <source>
        <dbReference type="SAM" id="Phobius"/>
    </source>
</evidence>
<comment type="caution">
    <text evidence="9">The sequence shown here is derived from an EMBL/GenBank/DDBJ whole genome shotgun (WGS) entry which is preliminary data.</text>
</comment>
<keyword evidence="6" id="KW-0406">Ion transport</keyword>
<feature type="transmembrane region" description="Helical" evidence="8">
    <location>
        <begin position="364"/>
        <end position="386"/>
    </location>
</feature>
<evidence type="ECO:0000256" key="4">
    <source>
        <dbReference type="ARBA" id="ARBA00022692"/>
    </source>
</evidence>
<dbReference type="Proteomes" id="UP000266915">
    <property type="component" value="Unassembled WGS sequence"/>
</dbReference>
<evidence type="ECO:0000256" key="7">
    <source>
        <dbReference type="ARBA" id="ARBA00023136"/>
    </source>
</evidence>
<name>A0A3N2BYJ8_9MICO</name>
<keyword evidence="3" id="KW-1003">Cell membrane</keyword>
<keyword evidence="4 8" id="KW-0812">Transmembrane</keyword>
<feature type="transmembrane region" description="Helical" evidence="8">
    <location>
        <begin position="237"/>
        <end position="262"/>
    </location>
</feature>
<accession>A0A3N2BYJ8</accession>
<comment type="subcellular location">
    <subcellularLocation>
        <location evidence="1">Cell membrane</location>
        <topology evidence="1">Multi-pass membrane protein</topology>
    </subcellularLocation>
</comment>
<evidence type="ECO:0000256" key="5">
    <source>
        <dbReference type="ARBA" id="ARBA00022989"/>
    </source>
</evidence>
<protein>
    <submittedName>
        <fullName evidence="9">Potassium uptake TrkH family protein</fullName>
    </submittedName>
</protein>
<organism evidence="9 10">
    <name type="scientific">Plantibacter flavus</name>
    <dbReference type="NCBI Taxonomy" id="150123"/>
    <lineage>
        <taxon>Bacteria</taxon>
        <taxon>Bacillati</taxon>
        <taxon>Actinomycetota</taxon>
        <taxon>Actinomycetes</taxon>
        <taxon>Micrococcales</taxon>
        <taxon>Microbacteriaceae</taxon>
        <taxon>Plantibacter</taxon>
    </lineage>
</organism>